<gene>
    <name evidence="2" type="ORF">NDU88_004848</name>
</gene>
<name>A0AAV7PDP1_PLEWA</name>
<dbReference type="AlphaFoldDB" id="A0AAV7PDP1"/>
<evidence type="ECO:0000256" key="1">
    <source>
        <dbReference type="SAM" id="MobiDB-lite"/>
    </source>
</evidence>
<evidence type="ECO:0000313" key="3">
    <source>
        <dbReference type="Proteomes" id="UP001066276"/>
    </source>
</evidence>
<sequence length="93" mass="9976">MAGSDCTCMLPGGWQLREAGKTERSEANISWGSPRGQVFTLAFLKQQESRPRPPSASPAGVRQRQLRGYRDASGVKRAAGGARRSSLVASVET</sequence>
<accession>A0AAV7PDP1</accession>
<dbReference type="EMBL" id="JANPWB010000011">
    <property type="protein sequence ID" value="KAJ1126441.1"/>
    <property type="molecule type" value="Genomic_DNA"/>
</dbReference>
<feature type="region of interest" description="Disordered" evidence="1">
    <location>
        <begin position="46"/>
        <end position="93"/>
    </location>
</feature>
<protein>
    <submittedName>
        <fullName evidence="2">Uncharacterized protein</fullName>
    </submittedName>
</protein>
<comment type="caution">
    <text evidence="2">The sequence shown here is derived from an EMBL/GenBank/DDBJ whole genome shotgun (WGS) entry which is preliminary data.</text>
</comment>
<keyword evidence="3" id="KW-1185">Reference proteome</keyword>
<dbReference type="Proteomes" id="UP001066276">
    <property type="component" value="Chromosome 7"/>
</dbReference>
<proteinExistence type="predicted"/>
<organism evidence="2 3">
    <name type="scientific">Pleurodeles waltl</name>
    <name type="common">Iberian ribbed newt</name>
    <dbReference type="NCBI Taxonomy" id="8319"/>
    <lineage>
        <taxon>Eukaryota</taxon>
        <taxon>Metazoa</taxon>
        <taxon>Chordata</taxon>
        <taxon>Craniata</taxon>
        <taxon>Vertebrata</taxon>
        <taxon>Euteleostomi</taxon>
        <taxon>Amphibia</taxon>
        <taxon>Batrachia</taxon>
        <taxon>Caudata</taxon>
        <taxon>Salamandroidea</taxon>
        <taxon>Salamandridae</taxon>
        <taxon>Pleurodelinae</taxon>
        <taxon>Pleurodeles</taxon>
    </lineage>
</organism>
<evidence type="ECO:0000313" key="2">
    <source>
        <dbReference type="EMBL" id="KAJ1126441.1"/>
    </source>
</evidence>
<reference evidence="2" key="1">
    <citation type="journal article" date="2022" name="bioRxiv">
        <title>Sequencing and chromosome-scale assembly of the giantPleurodeles waltlgenome.</title>
        <authorList>
            <person name="Brown T."/>
            <person name="Elewa A."/>
            <person name="Iarovenko S."/>
            <person name="Subramanian E."/>
            <person name="Araus A.J."/>
            <person name="Petzold A."/>
            <person name="Susuki M."/>
            <person name="Suzuki K.-i.T."/>
            <person name="Hayashi T."/>
            <person name="Toyoda A."/>
            <person name="Oliveira C."/>
            <person name="Osipova E."/>
            <person name="Leigh N.D."/>
            <person name="Simon A."/>
            <person name="Yun M.H."/>
        </authorList>
    </citation>
    <scope>NUCLEOTIDE SEQUENCE</scope>
    <source>
        <strain evidence="2">20211129_DDA</strain>
        <tissue evidence="2">Liver</tissue>
    </source>
</reference>